<dbReference type="PANTHER" id="PTHR37839:SF1">
    <property type="entry name" value="NA(+)-TRANSLOCATING NADH-QUINONE REDUCTASE SUBUNIT A"/>
    <property type="match status" value="1"/>
</dbReference>
<keyword evidence="13" id="KW-1185">Reference proteome</keyword>
<dbReference type="Pfam" id="PF05896">
    <property type="entry name" value="NQRA_N"/>
    <property type="match status" value="1"/>
</dbReference>
<dbReference type="Pfam" id="PF24836">
    <property type="entry name" value="NQRA_2nd"/>
    <property type="match status" value="1"/>
</dbReference>
<dbReference type="EC" id="7.2.1.1" evidence="8"/>
<protein>
    <recommendedName>
        <fullName evidence="8">Na(+)-translocating NADH-quinone reductase subunit A</fullName>
        <shortName evidence="8">Na(+)-NQR subunit A</shortName>
        <shortName evidence="8">Na(+)-translocating NQR subunit A</shortName>
        <ecNumber evidence="8">7.2.1.1</ecNumber>
    </recommendedName>
    <alternativeName>
        <fullName evidence="8">NQR complex subunit A</fullName>
    </alternativeName>
    <alternativeName>
        <fullName evidence="8">NQR-1 subunit A</fullName>
    </alternativeName>
</protein>
<keyword evidence="2 8" id="KW-1278">Translocase</keyword>
<evidence type="ECO:0000256" key="3">
    <source>
        <dbReference type="ARBA" id="ARBA00023027"/>
    </source>
</evidence>
<dbReference type="EMBL" id="FOLG01000001">
    <property type="protein sequence ID" value="SFB76406.1"/>
    <property type="molecule type" value="Genomic_DNA"/>
</dbReference>
<dbReference type="NCBIfam" id="TIGR01936">
    <property type="entry name" value="nqrA"/>
    <property type="match status" value="1"/>
</dbReference>
<dbReference type="InterPro" id="IPR056147">
    <property type="entry name" value="NQRA_N"/>
</dbReference>
<dbReference type="HAMAP" id="MF_00425">
    <property type="entry name" value="NqrA"/>
    <property type="match status" value="1"/>
</dbReference>
<evidence type="ECO:0000259" key="10">
    <source>
        <dbReference type="Pfam" id="PF11973"/>
    </source>
</evidence>
<keyword evidence="3 8" id="KW-0520">NAD</keyword>
<evidence type="ECO:0000259" key="9">
    <source>
        <dbReference type="Pfam" id="PF05896"/>
    </source>
</evidence>
<feature type="domain" description="Na(+)-translocating NADH-quinone reductase subunit A C-terminal" evidence="10">
    <location>
        <begin position="262"/>
        <end position="310"/>
    </location>
</feature>
<reference evidence="12 13" key="1">
    <citation type="submission" date="2016-10" db="EMBL/GenBank/DDBJ databases">
        <authorList>
            <person name="de Groot N.N."/>
        </authorList>
    </citation>
    <scope>NUCLEOTIDE SEQUENCE [LARGE SCALE GENOMIC DNA]</scope>
    <source>
        <strain evidence="12 13">DSM 19548</strain>
    </source>
</reference>
<gene>
    <name evidence="8" type="primary">nqrA</name>
    <name evidence="12" type="ORF">SAMN04488094_101368</name>
</gene>
<dbReference type="GO" id="GO:0016655">
    <property type="term" value="F:oxidoreductase activity, acting on NAD(P)H, quinone or similar compound as acceptor"/>
    <property type="evidence" value="ECO:0007669"/>
    <property type="project" value="UniProtKB-UniRule"/>
</dbReference>
<evidence type="ECO:0000256" key="7">
    <source>
        <dbReference type="ARBA" id="ARBA00023201"/>
    </source>
</evidence>
<keyword evidence="7 8" id="KW-0739">Sodium transport</keyword>
<dbReference type="InterPro" id="IPR008703">
    <property type="entry name" value="NqrA"/>
</dbReference>
<evidence type="ECO:0000256" key="8">
    <source>
        <dbReference type="HAMAP-Rule" id="MF_00425"/>
    </source>
</evidence>
<evidence type="ECO:0000256" key="2">
    <source>
        <dbReference type="ARBA" id="ARBA00022967"/>
    </source>
</evidence>
<dbReference type="AlphaFoldDB" id="A0A1I1DPQ0"/>
<proteinExistence type="inferred from homology"/>
<dbReference type="Proteomes" id="UP000198728">
    <property type="component" value="Unassembled WGS sequence"/>
</dbReference>
<dbReference type="Pfam" id="PF11973">
    <property type="entry name" value="NQRA_SLBB"/>
    <property type="match status" value="1"/>
</dbReference>
<dbReference type="GO" id="GO:0006814">
    <property type="term" value="P:sodium ion transport"/>
    <property type="evidence" value="ECO:0007669"/>
    <property type="project" value="UniProtKB-UniRule"/>
</dbReference>
<keyword evidence="4 8" id="KW-0915">Sodium</keyword>
<evidence type="ECO:0000313" key="12">
    <source>
        <dbReference type="EMBL" id="SFB76406.1"/>
    </source>
</evidence>
<evidence type="ECO:0000256" key="6">
    <source>
        <dbReference type="ARBA" id="ARBA00023075"/>
    </source>
</evidence>
<evidence type="ECO:0000256" key="4">
    <source>
        <dbReference type="ARBA" id="ARBA00023053"/>
    </source>
</evidence>
<keyword evidence="5 8" id="KW-0406">Ion transport</keyword>
<sequence>MPEFSFKKGLDLPMSGAPVQEIDEGPRIGSVGVIGADTLGLKPGMLVAEGDTVRRGQPLYAHKDTPDVLFTAPATGRVRAINRGARRVLQSVVIDVDDPSDAGEDFGALAEGAGAMTVAEKLCRAGLWPAFRTRPYSHVPDPATRPTAIFVTAMDTEPLAADPAVVIAERPGEFTAGLEAISHLTDGTVWLCKAPDAEVPGGDVEGVEVATFEGPHPAGLAGTHMHFLAPPSGSRVVWTISYQDVIAIGHLMQTGHLDPTRVISLAGPRAVRPRLVRTILGANLTDLTEGEVEGDDPVRVISGSVLTGRMSDDGPFDYLGRYARAVTLITEDREQVLLGWIRPRPDQFAVMPVLASALEKIKRFPMGSNLNGARRASVPLGTFEQLMPQDILPTQLLRALLVMDTDSAQALGALELDEEDLALCTFACPAKYEYGPALRASLTKIEKEG</sequence>
<name>A0A1I1DPQ0_9RHOB</name>
<keyword evidence="1 8" id="KW-0813">Transport</keyword>
<evidence type="ECO:0000259" key="11">
    <source>
        <dbReference type="Pfam" id="PF24836"/>
    </source>
</evidence>
<dbReference type="InterPro" id="IPR022615">
    <property type="entry name" value="NqrA_C_domain"/>
</dbReference>
<dbReference type="NCBIfam" id="NF003759">
    <property type="entry name" value="PRK05352.1-2"/>
    <property type="match status" value="1"/>
</dbReference>
<evidence type="ECO:0000313" key="13">
    <source>
        <dbReference type="Proteomes" id="UP000198728"/>
    </source>
</evidence>
<evidence type="ECO:0000256" key="5">
    <source>
        <dbReference type="ARBA" id="ARBA00023065"/>
    </source>
</evidence>
<comment type="similarity">
    <text evidence="8">Belongs to the NqrA family.</text>
</comment>
<accession>A0A1I1DPQ0</accession>
<feature type="domain" description="NqrA N-terminal barrel-sandwich hybrid" evidence="9">
    <location>
        <begin position="6"/>
        <end position="97"/>
    </location>
</feature>
<dbReference type="STRING" id="441112.SAMN04488094_101368"/>
<keyword evidence="6 8" id="KW-0830">Ubiquinone</keyword>
<dbReference type="RefSeq" id="WP_093358878.1">
    <property type="nucleotide sequence ID" value="NZ_FOLG01000001.1"/>
</dbReference>
<comment type="subunit">
    <text evidence="8">Composed of six subunits; NqrA, NqrB, NqrC, NqrD, NqrE and NqrF.</text>
</comment>
<feature type="domain" description="NqrA second alpha/beta" evidence="11">
    <location>
        <begin position="117"/>
        <end position="257"/>
    </location>
</feature>
<dbReference type="InterPro" id="IPR056148">
    <property type="entry name" value="NQRA_2nd"/>
</dbReference>
<dbReference type="PANTHER" id="PTHR37839">
    <property type="entry name" value="NA(+)-TRANSLOCATING NADH-QUINONE REDUCTASE SUBUNIT A"/>
    <property type="match status" value="1"/>
</dbReference>
<dbReference type="OrthoDB" id="9774536at2"/>
<comment type="function">
    <text evidence="8">NQR complex catalyzes the reduction of ubiquinone-1 to ubiquinol by two successive reactions, coupled with the transport of Na(+) ions from the cytoplasm to the periplasm. NqrA to NqrE are probably involved in the second step, the conversion of ubisemiquinone to ubiquinol.</text>
</comment>
<comment type="catalytic activity">
    <reaction evidence="8">
        <text>a ubiquinone + n Na(+)(in) + NADH + H(+) = a ubiquinol + n Na(+)(out) + NAD(+)</text>
        <dbReference type="Rhea" id="RHEA:47748"/>
        <dbReference type="Rhea" id="RHEA-COMP:9565"/>
        <dbReference type="Rhea" id="RHEA-COMP:9566"/>
        <dbReference type="ChEBI" id="CHEBI:15378"/>
        <dbReference type="ChEBI" id="CHEBI:16389"/>
        <dbReference type="ChEBI" id="CHEBI:17976"/>
        <dbReference type="ChEBI" id="CHEBI:29101"/>
        <dbReference type="ChEBI" id="CHEBI:57540"/>
        <dbReference type="ChEBI" id="CHEBI:57945"/>
        <dbReference type="EC" id="7.2.1.1"/>
    </reaction>
</comment>
<organism evidence="12 13">
    <name type="scientific">Tropicimonas isoalkanivorans</name>
    <dbReference type="NCBI Taxonomy" id="441112"/>
    <lineage>
        <taxon>Bacteria</taxon>
        <taxon>Pseudomonadati</taxon>
        <taxon>Pseudomonadota</taxon>
        <taxon>Alphaproteobacteria</taxon>
        <taxon>Rhodobacterales</taxon>
        <taxon>Roseobacteraceae</taxon>
        <taxon>Tropicimonas</taxon>
    </lineage>
</organism>
<evidence type="ECO:0000256" key="1">
    <source>
        <dbReference type="ARBA" id="ARBA00022448"/>
    </source>
</evidence>